<feature type="transmembrane region" description="Helical" evidence="2">
    <location>
        <begin position="306"/>
        <end position="328"/>
    </location>
</feature>
<evidence type="ECO:0000256" key="2">
    <source>
        <dbReference type="SAM" id="Phobius"/>
    </source>
</evidence>
<keyword evidence="2" id="KW-0812">Transmembrane</keyword>
<accession>A0A913XVA7</accession>
<dbReference type="Proteomes" id="UP000887567">
    <property type="component" value="Unplaced"/>
</dbReference>
<keyword evidence="3" id="KW-0732">Signal</keyword>
<keyword evidence="5" id="KW-1185">Reference proteome</keyword>
<keyword evidence="2" id="KW-0472">Membrane</keyword>
<feature type="transmembrane region" description="Helical" evidence="2">
    <location>
        <begin position="221"/>
        <end position="240"/>
    </location>
</feature>
<dbReference type="EnsemblMetazoa" id="XM_021054054.2">
    <property type="protein sequence ID" value="XP_020909713.1"/>
    <property type="gene ID" value="LOC110247594"/>
</dbReference>
<organism evidence="4 5">
    <name type="scientific">Exaiptasia diaphana</name>
    <name type="common">Tropical sea anemone</name>
    <name type="synonym">Aiptasia pulchella</name>
    <dbReference type="NCBI Taxonomy" id="2652724"/>
    <lineage>
        <taxon>Eukaryota</taxon>
        <taxon>Metazoa</taxon>
        <taxon>Cnidaria</taxon>
        <taxon>Anthozoa</taxon>
        <taxon>Hexacorallia</taxon>
        <taxon>Actiniaria</taxon>
        <taxon>Aiptasiidae</taxon>
        <taxon>Exaiptasia</taxon>
    </lineage>
</organism>
<evidence type="ECO:0000256" key="1">
    <source>
        <dbReference type="SAM" id="MobiDB-lite"/>
    </source>
</evidence>
<dbReference type="RefSeq" id="XP_020909713.1">
    <property type="nucleotide sequence ID" value="XM_021054054.2"/>
</dbReference>
<feature type="transmembrane region" description="Helical" evidence="2">
    <location>
        <begin position="271"/>
        <end position="294"/>
    </location>
</feature>
<keyword evidence="2" id="KW-1133">Transmembrane helix</keyword>
<name>A0A913XVA7_EXADI</name>
<proteinExistence type="predicted"/>
<feature type="chain" id="PRO_5037930966" evidence="3">
    <location>
        <begin position="25"/>
        <end position="512"/>
    </location>
</feature>
<sequence>MAPSQTFLRIPLILLLIFPVVSDATNSTSSKNTTKSASESQTNDAAKCLKSLNDVKRELTSTVPPLHGWTTDNYNNISRALFPGVKLPSLYIKVTLQFIVNDTGPGTGKLSDEVLKFTWSQSCIFVSNVCLNAKTVFSLGTVYPQRRETELVLSSHKLCEDNSETYWIYALLGLQDIAIIPNVSDPRVNTAQCVVPGHEGDKEQPLNVTNCNPDEWYNYRLYWILSASVFLAISICWYTFNWIRRKPKKDGKSEAQIKNEEKRKGVLTKTFFLSVGWIFILSVILIVFEIINFVNCYQLKSSTCIIILHFVFIILFWVGNIIIIIFYCCKCCKCCKCRCKCSNKDCLLCKSARGILFVGKWFMFPCIYQIVYHLLWVLCAGIPADPSWAIPLFLCECLVIFSLVCATYFFLEADGNDTCMVILQLFVSFIAICLAVFTVLISFFGRNVADIPTNNIFEIIMAAVLLWAIKNSGLAPDNNDNGQGRRQGNGQGTEIEMQTEQDRQQEPLVTIG</sequence>
<dbReference type="KEGG" id="epa:110247594"/>
<dbReference type="GeneID" id="110247594"/>
<dbReference type="OMA" id="LAISICW"/>
<dbReference type="AlphaFoldDB" id="A0A913XVA7"/>
<feature type="transmembrane region" description="Helical" evidence="2">
    <location>
        <begin position="361"/>
        <end position="384"/>
    </location>
</feature>
<dbReference type="OrthoDB" id="5977824at2759"/>
<evidence type="ECO:0000313" key="4">
    <source>
        <dbReference type="EnsemblMetazoa" id="XP_020909713.1"/>
    </source>
</evidence>
<feature type="signal peptide" evidence="3">
    <location>
        <begin position="1"/>
        <end position="24"/>
    </location>
</feature>
<feature type="transmembrane region" description="Helical" evidence="2">
    <location>
        <begin position="423"/>
        <end position="445"/>
    </location>
</feature>
<evidence type="ECO:0000313" key="5">
    <source>
        <dbReference type="Proteomes" id="UP000887567"/>
    </source>
</evidence>
<feature type="transmembrane region" description="Helical" evidence="2">
    <location>
        <begin position="390"/>
        <end position="411"/>
    </location>
</feature>
<protein>
    <submittedName>
        <fullName evidence="4">Uncharacterized protein</fullName>
    </submittedName>
</protein>
<evidence type="ECO:0000256" key="3">
    <source>
        <dbReference type="SAM" id="SignalP"/>
    </source>
</evidence>
<reference evidence="4" key="1">
    <citation type="submission" date="2022-11" db="UniProtKB">
        <authorList>
            <consortium name="EnsemblMetazoa"/>
        </authorList>
    </citation>
    <scope>IDENTIFICATION</scope>
</reference>
<feature type="region of interest" description="Disordered" evidence="1">
    <location>
        <begin position="477"/>
        <end position="512"/>
    </location>
</feature>